<evidence type="ECO:0000256" key="3">
    <source>
        <dbReference type="ARBA" id="ARBA00022884"/>
    </source>
</evidence>
<evidence type="ECO:0000256" key="1">
    <source>
        <dbReference type="ARBA" id="ARBA00007634"/>
    </source>
</evidence>
<dbReference type="AlphaFoldDB" id="A0A0R1RHV3"/>
<reference evidence="9 10" key="1">
    <citation type="journal article" date="2015" name="Genome Announc.">
        <title>Expanding the biotechnology potential of lactobacilli through comparative genomics of 213 strains and associated genera.</title>
        <authorList>
            <person name="Sun Z."/>
            <person name="Harris H.M."/>
            <person name="McCann A."/>
            <person name="Guo C."/>
            <person name="Argimon S."/>
            <person name="Zhang W."/>
            <person name="Yang X."/>
            <person name="Jeffery I.B."/>
            <person name="Cooney J.C."/>
            <person name="Kagawa T.F."/>
            <person name="Liu W."/>
            <person name="Song Y."/>
            <person name="Salvetti E."/>
            <person name="Wrobel A."/>
            <person name="Rasinkangas P."/>
            <person name="Parkhill J."/>
            <person name="Rea M.C."/>
            <person name="O'Sullivan O."/>
            <person name="Ritari J."/>
            <person name="Douillard F.P."/>
            <person name="Paul Ross R."/>
            <person name="Yang R."/>
            <person name="Briner A.E."/>
            <person name="Felis G.E."/>
            <person name="de Vos W.M."/>
            <person name="Barrangou R."/>
            <person name="Klaenhammer T.R."/>
            <person name="Caufield P.W."/>
            <person name="Cui Y."/>
            <person name="Zhang H."/>
            <person name="O'Toole P.W."/>
        </authorList>
    </citation>
    <scope>NUCLEOTIDE SEQUENCE [LARGE SCALE GENOMIC DNA]</scope>
    <source>
        <strain evidence="9 10">DSM 13343</strain>
    </source>
</reference>
<dbReference type="PATRIC" id="fig|1423769.4.peg.1457"/>
<dbReference type="GO" id="GO:0006412">
    <property type="term" value="P:translation"/>
    <property type="evidence" value="ECO:0007669"/>
    <property type="project" value="UniProtKB-UniRule"/>
</dbReference>
<dbReference type="Proteomes" id="UP000051790">
    <property type="component" value="Unassembled WGS sequence"/>
</dbReference>
<keyword evidence="2 7" id="KW-0699">rRNA-binding</keyword>
<dbReference type="SUPFAM" id="SSF46992">
    <property type="entry name" value="Ribosomal protein S20"/>
    <property type="match status" value="1"/>
</dbReference>
<evidence type="ECO:0000256" key="8">
    <source>
        <dbReference type="SAM" id="MobiDB-lite"/>
    </source>
</evidence>
<dbReference type="RefSeq" id="WP_054713819.1">
    <property type="nucleotide sequence ID" value="NZ_AZEU01000018.1"/>
</dbReference>
<dbReference type="InterPro" id="IPR002583">
    <property type="entry name" value="Ribosomal_bS20"/>
</dbReference>
<dbReference type="PANTHER" id="PTHR33398:SF1">
    <property type="entry name" value="SMALL RIBOSOMAL SUBUNIT PROTEIN BS20C"/>
    <property type="match status" value="1"/>
</dbReference>
<keyword evidence="10" id="KW-1185">Reference proteome</keyword>
<feature type="compositionally biased region" description="Low complexity" evidence="8">
    <location>
        <begin position="16"/>
        <end position="26"/>
    </location>
</feature>
<gene>
    <name evidence="7" type="primary">rpsT</name>
    <name evidence="9" type="ORF">FD01_GL001356</name>
</gene>
<organism evidence="9 10">
    <name type="scientific">Lacticaseibacillus manihotivorans DSM 13343 = JCM 12514</name>
    <dbReference type="NCBI Taxonomy" id="1423769"/>
    <lineage>
        <taxon>Bacteria</taxon>
        <taxon>Bacillati</taxon>
        <taxon>Bacillota</taxon>
        <taxon>Bacilli</taxon>
        <taxon>Lactobacillales</taxon>
        <taxon>Lactobacillaceae</taxon>
        <taxon>Lacticaseibacillus</taxon>
    </lineage>
</organism>
<evidence type="ECO:0000256" key="4">
    <source>
        <dbReference type="ARBA" id="ARBA00022980"/>
    </source>
</evidence>
<dbReference type="GO" id="GO:0015935">
    <property type="term" value="C:small ribosomal subunit"/>
    <property type="evidence" value="ECO:0007669"/>
    <property type="project" value="TreeGrafter"/>
</dbReference>
<evidence type="ECO:0000256" key="5">
    <source>
        <dbReference type="ARBA" id="ARBA00023274"/>
    </source>
</evidence>
<evidence type="ECO:0000313" key="9">
    <source>
        <dbReference type="EMBL" id="KRL53251.1"/>
    </source>
</evidence>
<comment type="similarity">
    <text evidence="1 7">Belongs to the bacterial ribosomal protein bS20 family.</text>
</comment>
<evidence type="ECO:0000256" key="7">
    <source>
        <dbReference type="HAMAP-Rule" id="MF_00500"/>
    </source>
</evidence>
<sequence>MPQIKSAIKRVKTQEASRQANAAQSSALRSTIKKFKAAQAAGADNAADLLKDATRAIDKAETKGLIHKNKAGRDKSRLSALLNK</sequence>
<dbReference type="Gene3D" id="1.20.58.110">
    <property type="entry name" value="Ribosomal protein S20"/>
    <property type="match status" value="1"/>
</dbReference>
<evidence type="ECO:0000313" key="10">
    <source>
        <dbReference type="Proteomes" id="UP000051790"/>
    </source>
</evidence>
<keyword evidence="4 7" id="KW-0689">Ribosomal protein</keyword>
<protein>
    <recommendedName>
        <fullName evidence="6 7">Small ribosomal subunit protein bS20</fullName>
    </recommendedName>
</protein>
<dbReference type="EMBL" id="AZEU01000018">
    <property type="protein sequence ID" value="KRL53251.1"/>
    <property type="molecule type" value="Genomic_DNA"/>
</dbReference>
<evidence type="ECO:0000256" key="6">
    <source>
        <dbReference type="ARBA" id="ARBA00035136"/>
    </source>
</evidence>
<dbReference type="OrthoDB" id="9808392at2"/>
<proteinExistence type="inferred from homology"/>
<comment type="function">
    <text evidence="7">Binds directly to 16S ribosomal RNA.</text>
</comment>
<feature type="region of interest" description="Disordered" evidence="8">
    <location>
        <begin position="1"/>
        <end position="26"/>
    </location>
</feature>
<dbReference type="HAMAP" id="MF_00500">
    <property type="entry name" value="Ribosomal_bS20"/>
    <property type="match status" value="1"/>
</dbReference>
<dbReference type="PANTHER" id="PTHR33398">
    <property type="entry name" value="30S RIBOSOMAL PROTEIN S20"/>
    <property type="match status" value="1"/>
</dbReference>
<keyword evidence="5 7" id="KW-0687">Ribonucleoprotein</keyword>
<accession>A0A0R1RHV3</accession>
<dbReference type="GO" id="GO:0003735">
    <property type="term" value="F:structural constituent of ribosome"/>
    <property type="evidence" value="ECO:0007669"/>
    <property type="project" value="InterPro"/>
</dbReference>
<name>A0A0R1RHV3_9LACO</name>
<dbReference type="Pfam" id="PF01649">
    <property type="entry name" value="Ribosomal_S20p"/>
    <property type="match status" value="1"/>
</dbReference>
<keyword evidence="3 7" id="KW-0694">RNA-binding</keyword>
<dbReference type="NCBIfam" id="TIGR00029">
    <property type="entry name" value="S20"/>
    <property type="match status" value="1"/>
</dbReference>
<evidence type="ECO:0000256" key="2">
    <source>
        <dbReference type="ARBA" id="ARBA00022730"/>
    </source>
</evidence>
<dbReference type="GO" id="GO:0005829">
    <property type="term" value="C:cytosol"/>
    <property type="evidence" value="ECO:0007669"/>
    <property type="project" value="TreeGrafter"/>
</dbReference>
<dbReference type="InterPro" id="IPR036510">
    <property type="entry name" value="Ribosomal_bS20_sf"/>
</dbReference>
<dbReference type="GO" id="GO:0070181">
    <property type="term" value="F:small ribosomal subunit rRNA binding"/>
    <property type="evidence" value="ECO:0007669"/>
    <property type="project" value="TreeGrafter"/>
</dbReference>
<comment type="caution">
    <text evidence="9">The sequence shown here is derived from an EMBL/GenBank/DDBJ whole genome shotgun (WGS) entry which is preliminary data.</text>
</comment>